<keyword evidence="3" id="KW-1185">Reference proteome</keyword>
<reference evidence="2 3" key="1">
    <citation type="submission" date="2020-03" db="EMBL/GenBank/DDBJ databases">
        <title>Whole genome shotgun sequence of Phytohabitans rumicis NBRC 108638.</title>
        <authorList>
            <person name="Komaki H."/>
            <person name="Tamura T."/>
        </authorList>
    </citation>
    <scope>NUCLEOTIDE SEQUENCE [LARGE SCALE GENOMIC DNA]</scope>
    <source>
        <strain evidence="2 3">NBRC 108638</strain>
    </source>
</reference>
<evidence type="ECO:0000313" key="2">
    <source>
        <dbReference type="EMBL" id="GFJ92227.1"/>
    </source>
</evidence>
<gene>
    <name evidence="2" type="ORF">Prum_058690</name>
</gene>
<feature type="domain" description="DUF6879" evidence="1">
    <location>
        <begin position="8"/>
        <end position="174"/>
    </location>
</feature>
<protein>
    <recommendedName>
        <fullName evidence="1">DUF6879 domain-containing protein</fullName>
    </recommendedName>
</protein>
<dbReference type="InterPro" id="IPR049244">
    <property type="entry name" value="DUF6879"/>
</dbReference>
<evidence type="ECO:0000313" key="3">
    <source>
        <dbReference type="Proteomes" id="UP000482960"/>
    </source>
</evidence>
<accession>A0A6V8LDW6</accession>
<comment type="caution">
    <text evidence="2">The sequence shown here is derived from an EMBL/GenBank/DDBJ whole genome shotgun (WGS) entry which is preliminary data.</text>
</comment>
<sequence>MGEQLTGEDFNSLFRYFTDTAFRLEVQPVYTVTDERESFEEFLVGEPRPVTEFPFYAAWLDQIRTVTSQGRRVERVRVLEEPPTDYQRWEMWSGQYNIEAGEAIHYLTRSRAIEIDLPVQDDWWLFDGQRLALMRFTPDGEPLGGEIISEAETVAQHCLWWDLAVQHSTPATEHRTAP</sequence>
<reference evidence="2 3" key="2">
    <citation type="submission" date="2020-03" db="EMBL/GenBank/DDBJ databases">
        <authorList>
            <person name="Ichikawa N."/>
            <person name="Kimura A."/>
            <person name="Kitahashi Y."/>
            <person name="Uohara A."/>
        </authorList>
    </citation>
    <scope>NUCLEOTIDE SEQUENCE [LARGE SCALE GENOMIC DNA]</scope>
    <source>
        <strain evidence="2 3">NBRC 108638</strain>
    </source>
</reference>
<dbReference type="AlphaFoldDB" id="A0A6V8LDW6"/>
<evidence type="ECO:0000259" key="1">
    <source>
        <dbReference type="Pfam" id="PF21806"/>
    </source>
</evidence>
<dbReference type="RefSeq" id="WP_173079161.1">
    <property type="nucleotide sequence ID" value="NZ_BAABJB010000013.1"/>
</dbReference>
<proteinExistence type="predicted"/>
<dbReference type="Proteomes" id="UP000482960">
    <property type="component" value="Unassembled WGS sequence"/>
</dbReference>
<dbReference type="EMBL" id="BLPG01000001">
    <property type="protein sequence ID" value="GFJ92227.1"/>
    <property type="molecule type" value="Genomic_DNA"/>
</dbReference>
<name>A0A6V8LDW6_9ACTN</name>
<dbReference type="Pfam" id="PF21806">
    <property type="entry name" value="DUF6879"/>
    <property type="match status" value="1"/>
</dbReference>
<organism evidence="2 3">
    <name type="scientific">Phytohabitans rumicis</name>
    <dbReference type="NCBI Taxonomy" id="1076125"/>
    <lineage>
        <taxon>Bacteria</taxon>
        <taxon>Bacillati</taxon>
        <taxon>Actinomycetota</taxon>
        <taxon>Actinomycetes</taxon>
        <taxon>Micromonosporales</taxon>
        <taxon>Micromonosporaceae</taxon>
    </lineage>
</organism>